<dbReference type="GO" id="GO:0005975">
    <property type="term" value="P:carbohydrate metabolic process"/>
    <property type="evidence" value="ECO:0007669"/>
    <property type="project" value="InterPro"/>
</dbReference>
<comment type="caution">
    <text evidence="10">The sequence shown here is derived from an EMBL/GenBank/DDBJ whole genome shotgun (WGS) entry which is preliminary data.</text>
</comment>
<dbReference type="Gene3D" id="2.60.40.1180">
    <property type="entry name" value="Golgi alpha-mannosidase II"/>
    <property type="match status" value="1"/>
</dbReference>
<dbReference type="InterPro" id="IPR013785">
    <property type="entry name" value="Aldolase_TIM"/>
</dbReference>
<proteinExistence type="inferred from homology"/>
<dbReference type="GO" id="GO:0004557">
    <property type="term" value="F:alpha-galactosidase activity"/>
    <property type="evidence" value="ECO:0007669"/>
    <property type="project" value="UniProtKB-EC"/>
</dbReference>
<gene>
    <name evidence="10" type="ORF">JX265_013659</name>
</gene>
<dbReference type="EMBL" id="JAFIMR010000078">
    <property type="protein sequence ID" value="KAI1849273.1"/>
    <property type="molecule type" value="Genomic_DNA"/>
</dbReference>
<comment type="similarity">
    <text evidence="3 8">Belongs to the glycosyl hydrolase 27 family.</text>
</comment>
<evidence type="ECO:0000313" key="11">
    <source>
        <dbReference type="Proteomes" id="UP000829685"/>
    </source>
</evidence>
<dbReference type="PROSITE" id="PS00512">
    <property type="entry name" value="ALPHA_GALACTOSIDASE"/>
    <property type="match status" value="1"/>
</dbReference>
<comment type="catalytic activity">
    <reaction evidence="1 8">
        <text>Hydrolysis of terminal, non-reducing alpha-D-galactose residues in alpha-D-galactosides, including galactose oligosaccharides, galactomannans and galactolipids.</text>
        <dbReference type="EC" id="3.2.1.22"/>
    </reaction>
</comment>
<dbReference type="InterPro" id="IPR013780">
    <property type="entry name" value="Glyco_hydro_b"/>
</dbReference>
<dbReference type="InterPro" id="IPR002241">
    <property type="entry name" value="Glyco_hydro_27"/>
</dbReference>
<evidence type="ECO:0000256" key="3">
    <source>
        <dbReference type="ARBA" id="ARBA00009743"/>
    </source>
</evidence>
<feature type="domain" description="Alpha galactosidase C-terminal" evidence="9">
    <location>
        <begin position="355"/>
        <end position="424"/>
    </location>
</feature>
<keyword evidence="5" id="KW-0732">Signal</keyword>
<evidence type="ECO:0000256" key="2">
    <source>
        <dbReference type="ARBA" id="ARBA00003969"/>
    </source>
</evidence>
<evidence type="ECO:0000256" key="7">
    <source>
        <dbReference type="ARBA" id="ARBA00023295"/>
    </source>
</evidence>
<dbReference type="OrthoDB" id="5795902at2759"/>
<dbReference type="PANTHER" id="PTHR11452:SF75">
    <property type="entry name" value="ALPHA-GALACTOSIDASE MEL1"/>
    <property type="match status" value="1"/>
</dbReference>
<sequence>MHPSYVVAVLAGTVSATAIRRLDNGLGKTPALGWNSWNQGGCDAASASVALATAKAFVDRGLKDVGYTYVNIDDCWSAKSRNSSGYLVPDSSKFPKGMKELADQIHDLGLKLGLYGDAGTLTCGGYPGSQGYEQKDAQLLASWGIDYWKYDNCYTPCNSGTEQTCSSPAGTSQTWYVKMRDYLLSTNHPILYSLCNWGRDDVWTWGASVGNSWRMSIDNWGAWADVVRIASAAGPIAQYAGPGAFNDLDMMVGSPNSSIHPCIGHVAHSGLYDDILVQIIGNGKLTNAEERTHFGLWAITKSPILMGTDMTTLSTTRLNLIKNKGILAINQDPLGNAATTFTPSGKSPPVSGQLYRYWAGKLSDGVVIGLVASDGAETLSVNFADVPDLGSGAYNWIELFTGSTGSGTSVAASLDSHDMAIYKVTRT</sequence>
<dbReference type="CDD" id="cd14792">
    <property type="entry name" value="GH27"/>
    <property type="match status" value="1"/>
</dbReference>
<comment type="function">
    <text evidence="2">Hydrolyzes a variety of simple alpha-D-galactoside as well as more complex molecules such as oligosaccharides and polysaccharides.</text>
</comment>
<organism evidence="10 11">
    <name type="scientific">Neoarthrinium moseri</name>
    <dbReference type="NCBI Taxonomy" id="1658444"/>
    <lineage>
        <taxon>Eukaryota</taxon>
        <taxon>Fungi</taxon>
        <taxon>Dikarya</taxon>
        <taxon>Ascomycota</taxon>
        <taxon>Pezizomycotina</taxon>
        <taxon>Sordariomycetes</taxon>
        <taxon>Xylariomycetidae</taxon>
        <taxon>Amphisphaeriales</taxon>
        <taxon>Apiosporaceae</taxon>
        <taxon>Neoarthrinium</taxon>
    </lineage>
</organism>
<reference evidence="10" key="1">
    <citation type="submission" date="2021-03" db="EMBL/GenBank/DDBJ databases">
        <title>Revisited historic fungal species revealed as producer of novel bioactive compounds through whole genome sequencing and comparative genomics.</title>
        <authorList>
            <person name="Vignolle G.A."/>
            <person name="Hochenegger N."/>
            <person name="Mach R.L."/>
            <person name="Mach-Aigner A.R."/>
            <person name="Javad Rahimi M."/>
            <person name="Salim K.A."/>
            <person name="Chan C.M."/>
            <person name="Lim L.B.L."/>
            <person name="Cai F."/>
            <person name="Druzhinina I.S."/>
            <person name="U'Ren J.M."/>
            <person name="Derntl C."/>
        </authorList>
    </citation>
    <scope>NUCLEOTIDE SEQUENCE</scope>
    <source>
        <strain evidence="10">TUCIM 5799</strain>
    </source>
</reference>
<dbReference type="SUPFAM" id="SSF51445">
    <property type="entry name" value="(Trans)glycosidases"/>
    <property type="match status" value="1"/>
</dbReference>
<protein>
    <recommendedName>
        <fullName evidence="4 8">Alpha-galactosidase</fullName>
        <ecNumber evidence="4 8">3.2.1.22</ecNumber>
    </recommendedName>
    <alternativeName>
        <fullName evidence="8">Melibiase</fullName>
    </alternativeName>
</protein>
<evidence type="ECO:0000256" key="4">
    <source>
        <dbReference type="ARBA" id="ARBA00012755"/>
    </source>
</evidence>
<dbReference type="AlphaFoldDB" id="A0A9Q0AIC2"/>
<keyword evidence="6 8" id="KW-0378">Hydrolase</keyword>
<keyword evidence="8" id="KW-1015">Disulfide bond</keyword>
<evidence type="ECO:0000256" key="6">
    <source>
        <dbReference type="ARBA" id="ARBA00022801"/>
    </source>
</evidence>
<dbReference type="Gene3D" id="3.20.20.70">
    <property type="entry name" value="Aldolase class I"/>
    <property type="match status" value="1"/>
</dbReference>
<dbReference type="Proteomes" id="UP000829685">
    <property type="component" value="Unassembled WGS sequence"/>
</dbReference>
<accession>A0A9Q0AIC2</accession>
<dbReference type="Pfam" id="PF16499">
    <property type="entry name" value="Melibiase_2"/>
    <property type="match status" value="2"/>
</dbReference>
<evidence type="ECO:0000256" key="8">
    <source>
        <dbReference type="RuleBase" id="RU361168"/>
    </source>
</evidence>
<keyword evidence="7 8" id="KW-0326">Glycosidase</keyword>
<dbReference type="PRINTS" id="PR00740">
    <property type="entry name" value="GLHYDRLASE27"/>
</dbReference>
<dbReference type="InterPro" id="IPR000111">
    <property type="entry name" value="Glyco_hydro_27/36_CS"/>
</dbReference>
<dbReference type="InterPro" id="IPR017853">
    <property type="entry name" value="GH"/>
</dbReference>
<dbReference type="EC" id="3.2.1.22" evidence="4 8"/>
<dbReference type="PANTHER" id="PTHR11452">
    <property type="entry name" value="ALPHA-GALACTOSIDASE/ALPHA-N-ACETYLGALACTOSAMINIDASE"/>
    <property type="match status" value="1"/>
</dbReference>
<keyword evidence="11" id="KW-1185">Reference proteome</keyword>
<evidence type="ECO:0000313" key="10">
    <source>
        <dbReference type="EMBL" id="KAI1849273.1"/>
    </source>
</evidence>
<dbReference type="InterPro" id="IPR041233">
    <property type="entry name" value="Melibiase_C"/>
</dbReference>
<evidence type="ECO:0000256" key="5">
    <source>
        <dbReference type="ARBA" id="ARBA00022729"/>
    </source>
</evidence>
<evidence type="ECO:0000259" key="9">
    <source>
        <dbReference type="Pfam" id="PF17801"/>
    </source>
</evidence>
<name>A0A9Q0AIC2_9PEZI</name>
<dbReference type="SUPFAM" id="SSF51011">
    <property type="entry name" value="Glycosyl hydrolase domain"/>
    <property type="match status" value="1"/>
</dbReference>
<dbReference type="Pfam" id="PF17801">
    <property type="entry name" value="Melibiase_C"/>
    <property type="match status" value="1"/>
</dbReference>
<evidence type="ECO:0000256" key="1">
    <source>
        <dbReference type="ARBA" id="ARBA00001255"/>
    </source>
</evidence>